<feature type="compositionally biased region" description="Polar residues" evidence="1">
    <location>
        <begin position="256"/>
        <end position="265"/>
    </location>
</feature>
<gene>
    <name evidence="4" type="primary">TMEM221</name>
</gene>
<dbReference type="RefSeq" id="XP_028906281.1">
    <property type="nucleotide sequence ID" value="XM_029050448.2"/>
</dbReference>
<keyword evidence="2" id="KW-0812">Transmembrane</keyword>
<dbReference type="KEGG" id="oaa:100680955"/>
<evidence type="ECO:0000256" key="1">
    <source>
        <dbReference type="SAM" id="MobiDB-lite"/>
    </source>
</evidence>
<dbReference type="CTD" id="100130519"/>
<dbReference type="OMA" id="CPRMHRT"/>
<dbReference type="InterPro" id="IPR053101">
    <property type="entry name" value="TM221"/>
</dbReference>
<dbReference type="Pfam" id="PF15038">
    <property type="entry name" value="Jiraiya"/>
    <property type="match status" value="1"/>
</dbReference>
<name>A0A6I8NIX5_ORNAN</name>
<dbReference type="Bgee" id="ENSOANG00000046511">
    <property type="expression patterns" value="Expressed in adult mammalian kidney and 3 other cell types or tissues"/>
</dbReference>
<proteinExistence type="predicted"/>
<dbReference type="GeneID" id="100680955"/>
<feature type="transmembrane region" description="Helical" evidence="2">
    <location>
        <begin position="136"/>
        <end position="158"/>
    </location>
</feature>
<dbReference type="PANTHER" id="PTHR36132:SF1">
    <property type="entry name" value="TRANSMEMBRANE PROTEIN 221"/>
    <property type="match status" value="1"/>
</dbReference>
<sequence>MPSAPGLLGLLAAVMSVLSSLLIFQLRAGRAEPKETALPPGGLSPGAGGLLVPVAAALAALCLVLNVGCLLLTLLRLSCGAQLSGAEQGTDRADWFSLDSHLFRHITIGFLCCGVSVYFAALSIYMLLLFEIETGIIGACISSSGIVVLLITVAYALVRASRAARGGRPEPAHTLFENGSAQRGDVPAGGLSERAARRRPEIHRQFSYPPFLEPQLRLASLGAGDPTPAEGAVPTVPRVPAGPELPRTPSAESGPLQAQTESWNGVTREMRDVLSRKAGSPGKDSTLV</sequence>
<feature type="region of interest" description="Disordered" evidence="1">
    <location>
        <begin position="220"/>
        <end position="288"/>
    </location>
</feature>
<keyword evidence="2" id="KW-0472">Membrane</keyword>
<reference evidence="4" key="3">
    <citation type="submission" date="2025-09" db="UniProtKB">
        <authorList>
            <consortium name="Ensembl"/>
        </authorList>
    </citation>
    <scope>IDENTIFICATION</scope>
    <source>
        <strain evidence="4">Glennie</strain>
    </source>
</reference>
<feature type="signal peptide" evidence="3">
    <location>
        <begin position="1"/>
        <end position="19"/>
    </location>
</feature>
<feature type="transmembrane region" description="Helical" evidence="2">
    <location>
        <begin position="106"/>
        <end position="130"/>
    </location>
</feature>
<reference evidence="4" key="2">
    <citation type="submission" date="2025-08" db="UniProtKB">
        <authorList>
            <consortium name="Ensembl"/>
        </authorList>
    </citation>
    <scope>IDENTIFICATION</scope>
    <source>
        <strain evidence="4">Glennie</strain>
    </source>
</reference>
<feature type="chain" id="PRO_5026278872" evidence="3">
    <location>
        <begin position="20"/>
        <end position="288"/>
    </location>
</feature>
<evidence type="ECO:0000256" key="2">
    <source>
        <dbReference type="SAM" id="Phobius"/>
    </source>
</evidence>
<dbReference type="Ensembl" id="ENSOANT00000060478.1">
    <property type="protein sequence ID" value="ENSOANP00000040636.1"/>
    <property type="gene ID" value="ENSOANG00000046511.1"/>
</dbReference>
<feature type="region of interest" description="Disordered" evidence="1">
    <location>
        <begin position="166"/>
        <end position="194"/>
    </location>
</feature>
<evidence type="ECO:0000256" key="3">
    <source>
        <dbReference type="SAM" id="SignalP"/>
    </source>
</evidence>
<dbReference type="InParanoid" id="A0A6I8NIX5"/>
<dbReference type="PANTHER" id="PTHR36132">
    <property type="entry name" value="TRANSMEMBRANE PROTEIN 221"/>
    <property type="match status" value="1"/>
</dbReference>
<evidence type="ECO:0000313" key="4">
    <source>
        <dbReference type="Ensembl" id="ENSOANP00000040636.1"/>
    </source>
</evidence>
<keyword evidence="5" id="KW-1185">Reference proteome</keyword>
<dbReference type="Proteomes" id="UP000002279">
    <property type="component" value="Chromosome X1"/>
</dbReference>
<dbReference type="AlphaFoldDB" id="A0A6I8NIX5"/>
<feature type="transmembrane region" description="Helical" evidence="2">
    <location>
        <begin position="47"/>
        <end position="75"/>
    </location>
</feature>
<dbReference type="OrthoDB" id="8873919at2759"/>
<organism evidence="4 5">
    <name type="scientific">Ornithorhynchus anatinus</name>
    <name type="common">Duckbill platypus</name>
    <dbReference type="NCBI Taxonomy" id="9258"/>
    <lineage>
        <taxon>Eukaryota</taxon>
        <taxon>Metazoa</taxon>
        <taxon>Chordata</taxon>
        <taxon>Craniata</taxon>
        <taxon>Vertebrata</taxon>
        <taxon>Euteleostomi</taxon>
        <taxon>Mammalia</taxon>
        <taxon>Monotremata</taxon>
        <taxon>Ornithorhynchidae</taxon>
        <taxon>Ornithorhynchus</taxon>
    </lineage>
</organism>
<reference evidence="4 5" key="1">
    <citation type="journal article" date="2008" name="Nature">
        <title>Genome analysis of the platypus reveals unique signatures of evolution.</title>
        <authorList>
            <person name="Warren W.C."/>
            <person name="Hillier L.W."/>
            <person name="Marshall Graves J.A."/>
            <person name="Birney E."/>
            <person name="Ponting C.P."/>
            <person name="Grutzner F."/>
            <person name="Belov K."/>
            <person name="Miller W."/>
            <person name="Clarke L."/>
            <person name="Chinwalla A.T."/>
            <person name="Yang S.P."/>
            <person name="Heger A."/>
            <person name="Locke D.P."/>
            <person name="Miethke P."/>
            <person name="Waters P.D."/>
            <person name="Veyrunes F."/>
            <person name="Fulton L."/>
            <person name="Fulton B."/>
            <person name="Graves T."/>
            <person name="Wallis J."/>
            <person name="Puente X.S."/>
            <person name="Lopez-Otin C."/>
            <person name="Ordonez G.R."/>
            <person name="Eichler E.E."/>
            <person name="Chen L."/>
            <person name="Cheng Z."/>
            <person name="Deakin J.E."/>
            <person name="Alsop A."/>
            <person name="Thompson K."/>
            <person name="Kirby P."/>
            <person name="Papenfuss A.T."/>
            <person name="Wakefield M.J."/>
            <person name="Olender T."/>
            <person name="Lancet D."/>
            <person name="Huttley G.A."/>
            <person name="Smit A.F."/>
            <person name="Pask A."/>
            <person name="Temple-Smith P."/>
            <person name="Batzer M.A."/>
            <person name="Walker J.A."/>
            <person name="Konkel M.K."/>
            <person name="Harris R.S."/>
            <person name="Whittington C.M."/>
            <person name="Wong E.S."/>
            <person name="Gemmell N.J."/>
            <person name="Buschiazzo E."/>
            <person name="Vargas Jentzsch I.M."/>
            <person name="Merkel A."/>
            <person name="Schmitz J."/>
            <person name="Zemann A."/>
            <person name="Churakov G."/>
            <person name="Kriegs J.O."/>
            <person name="Brosius J."/>
            <person name="Murchison E.P."/>
            <person name="Sachidanandam R."/>
            <person name="Smith C."/>
            <person name="Hannon G.J."/>
            <person name="Tsend-Ayush E."/>
            <person name="McMillan D."/>
            <person name="Attenborough R."/>
            <person name="Rens W."/>
            <person name="Ferguson-Smith M."/>
            <person name="Lefevre C.M."/>
            <person name="Sharp J.A."/>
            <person name="Nicholas K.R."/>
            <person name="Ray D.A."/>
            <person name="Kube M."/>
            <person name="Reinhardt R."/>
            <person name="Pringle T.H."/>
            <person name="Taylor J."/>
            <person name="Jones R.C."/>
            <person name="Nixon B."/>
            <person name="Dacheux J.L."/>
            <person name="Niwa H."/>
            <person name="Sekita Y."/>
            <person name="Huang X."/>
            <person name="Stark A."/>
            <person name="Kheradpour P."/>
            <person name="Kellis M."/>
            <person name="Flicek P."/>
            <person name="Chen Y."/>
            <person name="Webber C."/>
            <person name="Hardison R."/>
            <person name="Nelson J."/>
            <person name="Hallsworth-Pepin K."/>
            <person name="Delehaunty K."/>
            <person name="Markovic C."/>
            <person name="Minx P."/>
            <person name="Feng Y."/>
            <person name="Kremitzki C."/>
            <person name="Mitreva M."/>
            <person name="Glasscock J."/>
            <person name="Wylie T."/>
            <person name="Wohldmann P."/>
            <person name="Thiru P."/>
            <person name="Nhan M.N."/>
            <person name="Pohl C.S."/>
            <person name="Smith S.M."/>
            <person name="Hou S."/>
            <person name="Nefedov M."/>
            <person name="de Jong P.J."/>
            <person name="Renfree M.B."/>
            <person name="Mardis E.R."/>
            <person name="Wilson R.K."/>
        </authorList>
    </citation>
    <scope>NUCLEOTIDE SEQUENCE [LARGE SCALE GENOMIC DNA]</scope>
    <source>
        <strain evidence="4 5">Glennie</strain>
    </source>
</reference>
<dbReference type="FunCoup" id="A0A6I8NIX5">
    <property type="interactions" value="22"/>
</dbReference>
<keyword evidence="3" id="KW-0732">Signal</keyword>
<dbReference type="InterPro" id="IPR029201">
    <property type="entry name" value="Jiraiya"/>
</dbReference>
<evidence type="ECO:0000313" key="5">
    <source>
        <dbReference type="Proteomes" id="UP000002279"/>
    </source>
</evidence>
<accession>A0A6I8NIX5</accession>
<keyword evidence="2" id="KW-1133">Transmembrane helix</keyword>
<protein>
    <submittedName>
        <fullName evidence="4">Transmembrane protein 221</fullName>
    </submittedName>
</protein>
<dbReference type="GeneTree" id="ENSGT00940000165199"/>